<protein>
    <submittedName>
        <fullName evidence="2">Callose synthase 10</fullName>
    </submittedName>
</protein>
<dbReference type="SMART" id="SM01205">
    <property type="entry name" value="FKS1_dom1"/>
    <property type="match status" value="1"/>
</dbReference>
<name>A0A438CTV1_VITVI</name>
<evidence type="ECO:0000259" key="1">
    <source>
        <dbReference type="SMART" id="SM01205"/>
    </source>
</evidence>
<feature type="domain" description="1,3-beta-glucan synthase component FKS1-like" evidence="1">
    <location>
        <begin position="2"/>
        <end position="53"/>
    </location>
</feature>
<organism evidence="2 3">
    <name type="scientific">Vitis vinifera</name>
    <name type="common">Grape</name>
    <dbReference type="NCBI Taxonomy" id="29760"/>
    <lineage>
        <taxon>Eukaryota</taxon>
        <taxon>Viridiplantae</taxon>
        <taxon>Streptophyta</taxon>
        <taxon>Embryophyta</taxon>
        <taxon>Tracheophyta</taxon>
        <taxon>Spermatophyta</taxon>
        <taxon>Magnoliopsida</taxon>
        <taxon>eudicotyledons</taxon>
        <taxon>Gunneridae</taxon>
        <taxon>Pentapetalae</taxon>
        <taxon>rosids</taxon>
        <taxon>Vitales</taxon>
        <taxon>Vitaceae</taxon>
        <taxon>Viteae</taxon>
        <taxon>Vitis</taxon>
    </lineage>
</organism>
<dbReference type="Pfam" id="PF14288">
    <property type="entry name" value="FKS1_dom1"/>
    <property type="match status" value="1"/>
</dbReference>
<dbReference type="AlphaFoldDB" id="A0A438CTV1"/>
<evidence type="ECO:0000313" key="2">
    <source>
        <dbReference type="EMBL" id="RVW26638.1"/>
    </source>
</evidence>
<reference evidence="2 3" key="1">
    <citation type="journal article" date="2018" name="PLoS Genet.">
        <title>Population sequencing reveals clonal diversity and ancestral inbreeding in the grapevine cultivar Chardonnay.</title>
        <authorList>
            <person name="Roach M.J."/>
            <person name="Johnson D.L."/>
            <person name="Bohlmann J."/>
            <person name="van Vuuren H.J."/>
            <person name="Jones S.J."/>
            <person name="Pretorius I.S."/>
            <person name="Schmidt S.A."/>
            <person name="Borneman A.R."/>
        </authorList>
    </citation>
    <scope>NUCLEOTIDE SEQUENCE [LARGE SCALE GENOMIC DNA]</scope>
    <source>
        <strain evidence="3">cv. Chardonnay</strain>
        <tissue evidence="2">Leaf</tissue>
    </source>
</reference>
<proteinExistence type="predicted"/>
<comment type="caution">
    <text evidence="2">The sequence shown here is derived from an EMBL/GenBank/DDBJ whole genome shotgun (WGS) entry which is preliminary data.</text>
</comment>
<dbReference type="InterPro" id="IPR026899">
    <property type="entry name" value="FKS1-like_dom1"/>
</dbReference>
<accession>A0A438CTV1</accession>
<dbReference type="EMBL" id="QGNW01001999">
    <property type="protein sequence ID" value="RVW26638.1"/>
    <property type="molecule type" value="Genomic_DNA"/>
</dbReference>
<sequence>MQLNIKFLYRVSKSHEAARNNNGKAAHSAWRNYDDFNEFFWSPACFELSWPMKRDSSFLLEPKGRKRVCSGDNF</sequence>
<dbReference type="Proteomes" id="UP000288805">
    <property type="component" value="Unassembled WGS sequence"/>
</dbReference>
<dbReference type="PANTHER" id="PTHR12741:SF67">
    <property type="entry name" value="CALLOSE SYNTHASE 10"/>
    <property type="match status" value="1"/>
</dbReference>
<dbReference type="PANTHER" id="PTHR12741">
    <property type="entry name" value="LYST-INTERACTING PROTEIN LIP5 DOPAMINE RESPONSIVE PROTEIN DRG-1"/>
    <property type="match status" value="1"/>
</dbReference>
<gene>
    <name evidence="2" type="primary">CALS10_4</name>
    <name evidence="2" type="ORF">CK203_099280</name>
</gene>
<evidence type="ECO:0000313" key="3">
    <source>
        <dbReference type="Proteomes" id="UP000288805"/>
    </source>
</evidence>